<keyword evidence="7" id="KW-0106">Calcium</keyword>
<dbReference type="PANTHER" id="PTHR46323:SF2">
    <property type="entry name" value="BETA-GALACTOSIDASE"/>
    <property type="match status" value="1"/>
</dbReference>
<dbReference type="InterPro" id="IPR023232">
    <property type="entry name" value="Glyco_hydro_2_AS"/>
</dbReference>
<reference evidence="11 12" key="1">
    <citation type="submission" date="2019-02" db="EMBL/GenBank/DDBJ databases">
        <title>Draft genome sequence of Muricauda sp. 176CP4-71.</title>
        <authorList>
            <person name="Park J.-S."/>
        </authorList>
    </citation>
    <scope>NUCLEOTIDE SEQUENCE [LARGE SCALE GENOMIC DNA]</scope>
    <source>
        <strain evidence="11 12">176CP4-71</strain>
    </source>
</reference>
<dbReference type="SUPFAM" id="SSF49785">
    <property type="entry name" value="Galactose-binding domain-like"/>
    <property type="match status" value="1"/>
</dbReference>
<dbReference type="InterPro" id="IPR006103">
    <property type="entry name" value="Glyco_hydro_2_cat"/>
</dbReference>
<keyword evidence="8" id="KW-0326">Glycosidase</keyword>
<evidence type="ECO:0000259" key="10">
    <source>
        <dbReference type="SMART" id="SM01038"/>
    </source>
</evidence>
<comment type="caution">
    <text evidence="11">The sequence shown here is derived from an EMBL/GenBank/DDBJ whole genome shotgun (WGS) entry which is preliminary data.</text>
</comment>
<feature type="domain" description="Beta galactosidase small chain/" evidence="10">
    <location>
        <begin position="831"/>
        <end position="1102"/>
    </location>
</feature>
<evidence type="ECO:0000256" key="4">
    <source>
        <dbReference type="ARBA" id="ARBA00011245"/>
    </source>
</evidence>
<dbReference type="GO" id="GO:0009341">
    <property type="term" value="C:beta-galactosidase complex"/>
    <property type="evidence" value="ECO:0007669"/>
    <property type="project" value="InterPro"/>
</dbReference>
<evidence type="ECO:0000256" key="1">
    <source>
        <dbReference type="ARBA" id="ARBA00001412"/>
    </source>
</evidence>
<accession>A0A4Q8QIV0</accession>
<dbReference type="Gene3D" id="3.20.20.80">
    <property type="entry name" value="Glycosidases"/>
    <property type="match status" value="1"/>
</dbReference>
<dbReference type="InterPro" id="IPR014718">
    <property type="entry name" value="GH-type_carb-bd"/>
</dbReference>
<dbReference type="InterPro" id="IPR032312">
    <property type="entry name" value="LacZ_4"/>
</dbReference>
<dbReference type="Gene3D" id="2.70.98.10">
    <property type="match status" value="1"/>
</dbReference>
<evidence type="ECO:0000256" key="3">
    <source>
        <dbReference type="ARBA" id="ARBA00007401"/>
    </source>
</evidence>
<dbReference type="GO" id="GO:0004565">
    <property type="term" value="F:beta-galactosidase activity"/>
    <property type="evidence" value="ECO:0007669"/>
    <property type="project" value="UniProtKB-EC"/>
</dbReference>
<evidence type="ECO:0000313" key="11">
    <source>
        <dbReference type="EMBL" id="TAI48369.1"/>
    </source>
</evidence>
<name>A0A4Q8QIV0_9FLAO</name>
<comment type="catalytic activity">
    <reaction evidence="1">
        <text>Hydrolysis of terminal non-reducing beta-D-galactose residues in beta-D-galactosides.</text>
        <dbReference type="EC" id="3.2.1.23"/>
    </reaction>
</comment>
<dbReference type="Pfam" id="PF16353">
    <property type="entry name" value="LacZ_4"/>
    <property type="match status" value="1"/>
</dbReference>
<dbReference type="InterPro" id="IPR004199">
    <property type="entry name" value="B-gal_small/dom_5"/>
</dbReference>
<dbReference type="AlphaFoldDB" id="A0A4Q8QIV0"/>
<organism evidence="11 12">
    <name type="scientific">Flagellimonas allohymeniacidonis</name>
    <dbReference type="NCBI Taxonomy" id="2517819"/>
    <lineage>
        <taxon>Bacteria</taxon>
        <taxon>Pseudomonadati</taxon>
        <taxon>Bacteroidota</taxon>
        <taxon>Flavobacteriia</taxon>
        <taxon>Flavobacteriales</taxon>
        <taxon>Flavobacteriaceae</taxon>
        <taxon>Flagellimonas</taxon>
    </lineage>
</organism>
<dbReference type="PRINTS" id="PR00132">
    <property type="entry name" value="GLHYDRLASE2"/>
</dbReference>
<dbReference type="InterPro" id="IPR006104">
    <property type="entry name" value="Glyco_hydro_2_N"/>
</dbReference>
<dbReference type="EC" id="3.2.1.23" evidence="5"/>
<dbReference type="GO" id="GO:0030246">
    <property type="term" value="F:carbohydrate binding"/>
    <property type="evidence" value="ECO:0007669"/>
    <property type="project" value="InterPro"/>
</dbReference>
<dbReference type="InterPro" id="IPR008979">
    <property type="entry name" value="Galactose-bd-like_sf"/>
</dbReference>
<dbReference type="PANTHER" id="PTHR46323">
    <property type="entry name" value="BETA-GALACTOSIDASE"/>
    <property type="match status" value="1"/>
</dbReference>
<dbReference type="Gene3D" id="2.60.40.10">
    <property type="entry name" value="Immunoglobulins"/>
    <property type="match status" value="2"/>
</dbReference>
<dbReference type="Proteomes" id="UP000291981">
    <property type="component" value="Unassembled WGS sequence"/>
</dbReference>
<dbReference type="GO" id="GO:0005990">
    <property type="term" value="P:lactose catabolic process"/>
    <property type="evidence" value="ECO:0007669"/>
    <property type="project" value="TreeGrafter"/>
</dbReference>
<dbReference type="InterPro" id="IPR013783">
    <property type="entry name" value="Ig-like_fold"/>
</dbReference>
<dbReference type="SUPFAM" id="SSF51445">
    <property type="entry name" value="(Trans)glycosidases"/>
    <property type="match status" value="1"/>
</dbReference>
<comment type="cofactor">
    <cofactor evidence="2">
        <name>Ca(2+)</name>
        <dbReference type="ChEBI" id="CHEBI:29108"/>
    </cofactor>
</comment>
<comment type="similarity">
    <text evidence="3">Belongs to the glycosyl hydrolase 2 family.</text>
</comment>
<protein>
    <recommendedName>
        <fullName evidence="5">beta-galactosidase</fullName>
        <ecNumber evidence="5">3.2.1.23</ecNumber>
    </recommendedName>
    <alternativeName>
        <fullName evidence="9">Lactase</fullName>
    </alternativeName>
</protein>
<keyword evidence="6" id="KW-0378">Hydrolase</keyword>
<proteinExistence type="inferred from homology"/>
<dbReference type="Pfam" id="PF02837">
    <property type="entry name" value="Glyco_hydro_2_N"/>
    <property type="match status" value="1"/>
</dbReference>
<dbReference type="FunFam" id="2.60.40.10:FF:000680">
    <property type="entry name" value="Beta-galactosidase"/>
    <property type="match status" value="1"/>
</dbReference>
<dbReference type="SUPFAM" id="SSF49303">
    <property type="entry name" value="beta-Galactosidase/glucuronidase domain"/>
    <property type="match status" value="2"/>
</dbReference>
<evidence type="ECO:0000256" key="2">
    <source>
        <dbReference type="ARBA" id="ARBA00001913"/>
    </source>
</evidence>
<gene>
    <name evidence="11" type="ORF">EW142_00735</name>
</gene>
<dbReference type="PROSITE" id="PS00608">
    <property type="entry name" value="GLYCOSYL_HYDROL_F2_2"/>
    <property type="match status" value="1"/>
</dbReference>
<dbReference type="OrthoDB" id="9801077at2"/>
<comment type="subunit">
    <text evidence="4">Monomer.</text>
</comment>
<sequence length="1105" mass="127082">MVIGFEELYDLAKNPEAKNNLIQDSNVKELSTFMIDKYFKLKKEQSSMFNFRRCYWSYLQNMLLLFALIQVSHSQTKPHWQNPEVVNVNKLPARATSISYPHEKLAITADRDASPRKLSLNGIWKFHFVEVPSKAPQDFFQPAYPDSNWKELPVPSNWELYGYGKPWHRLTHQIWEKKGVDQPNVPEDYNPTGSYRKRITLPKGWKNMQVTLHIGAASSALRVWVNGIYVGYSEDNRLPAEFDVTPFLTEKENIIALQVMQWCDGSYLEDQDHWRMSGITREVYLEAAPKVQLYDFEVRTDLDENYEDAELQIRPEIVKFVNVDTKDWTVAAQLYDEESQPVLSKALEIPVEKILKEHYPQIGNRPFENLMKVDVKNPKKWSAEFPNLYTLVLSLKDIKGKLVEARSTRVGFREIDISDGQFKVNGIPVLLYGVNRHDWDAITGKAENKEAMRRDAELMKQLNVNASRSSHYPNPPYWYELCDEYGIYVMDEANIESHGKGSLFSNIPAWHTTFLERGIRMVERDKNYPSIVSWSLGNEAGFGPNHAALSAWIKEFDPTRPIHAEGAQNIYGYNWPKPEPKDRVYTDFLSRMYRLTDDMIDLSTKSDDNRPVIWCEYAHSQGNSTGDLEGYWKAIRKYRRLVGGFVWDWRDQLVFKEGGDTKPLWKHGKDFGQAQADLNPVQKGLISADGRIKSAGWQAKYVWQRVKITADSISKGLFTVENRHFRTNLNAYDLVWEILEDGKPIQSGTTDSPDVEAGISGKLRLELPQIDVKQGFHYHLKISFILKEDKPWAKKGYAIASGQFLLTHAPHLKITEKNSAPQLMESSSEIIITTQTAKLVFDKRSGRLVVYEMDGKNLISAAPKPNFWRAPTDNDLASGIIKRQGFWKEASAQQKLSSISTFKTEEDIKVITTHQLANSKAIVTQTYALWGDGTLHVNYHFQPEATMPEMPRVGWQLQIPSEYDQLKWFGRGPLESYADKKTGAFFGNYTESVKNDFTYYVRPQESSNKAEVYWAELTNPDGKSLRIESVDNPVSFSAWPFTQEQIEKANRIEELTFGETITLNIDYKQMGVGGDNTWNLDARPHKAFRVDAKPCSYSFKIIPLQ</sequence>
<dbReference type="Gene3D" id="2.60.120.260">
    <property type="entry name" value="Galactose-binding domain-like"/>
    <property type="match status" value="1"/>
</dbReference>
<dbReference type="SUPFAM" id="SSF74650">
    <property type="entry name" value="Galactose mutarotase-like"/>
    <property type="match status" value="1"/>
</dbReference>
<dbReference type="Pfam" id="PF02836">
    <property type="entry name" value="Glyco_hydro_2_C"/>
    <property type="match status" value="1"/>
</dbReference>
<dbReference type="InterPro" id="IPR006102">
    <property type="entry name" value="Ig-like_GH2"/>
</dbReference>
<evidence type="ECO:0000256" key="6">
    <source>
        <dbReference type="ARBA" id="ARBA00022801"/>
    </source>
</evidence>
<dbReference type="Pfam" id="PF02929">
    <property type="entry name" value="Bgal_small_N"/>
    <property type="match status" value="1"/>
</dbReference>
<dbReference type="InterPro" id="IPR011013">
    <property type="entry name" value="Gal_mutarotase_sf_dom"/>
</dbReference>
<dbReference type="SMART" id="SM01038">
    <property type="entry name" value="Bgal_small_N"/>
    <property type="match status" value="1"/>
</dbReference>
<dbReference type="Pfam" id="PF00703">
    <property type="entry name" value="Glyco_hydro_2"/>
    <property type="match status" value="1"/>
</dbReference>
<evidence type="ECO:0000256" key="9">
    <source>
        <dbReference type="ARBA" id="ARBA00032230"/>
    </source>
</evidence>
<dbReference type="InterPro" id="IPR017853">
    <property type="entry name" value="GH"/>
</dbReference>
<dbReference type="InterPro" id="IPR006101">
    <property type="entry name" value="Glyco_hydro_2"/>
</dbReference>
<dbReference type="RefSeq" id="WP_130608259.1">
    <property type="nucleotide sequence ID" value="NZ_SGIU01000001.1"/>
</dbReference>
<dbReference type="EMBL" id="SGIU01000001">
    <property type="protein sequence ID" value="TAI48369.1"/>
    <property type="molecule type" value="Genomic_DNA"/>
</dbReference>
<evidence type="ECO:0000256" key="8">
    <source>
        <dbReference type="ARBA" id="ARBA00023295"/>
    </source>
</evidence>
<keyword evidence="12" id="KW-1185">Reference proteome</keyword>
<dbReference type="InterPro" id="IPR050347">
    <property type="entry name" value="Bact_Beta-galactosidase"/>
</dbReference>
<evidence type="ECO:0000313" key="12">
    <source>
        <dbReference type="Proteomes" id="UP000291981"/>
    </source>
</evidence>
<evidence type="ECO:0000256" key="5">
    <source>
        <dbReference type="ARBA" id="ARBA00012756"/>
    </source>
</evidence>
<evidence type="ECO:0000256" key="7">
    <source>
        <dbReference type="ARBA" id="ARBA00022837"/>
    </source>
</evidence>
<dbReference type="InterPro" id="IPR036156">
    <property type="entry name" value="Beta-gal/glucu_dom_sf"/>
</dbReference>